<proteinExistence type="predicted"/>
<keyword evidence="4" id="KW-1185">Reference proteome</keyword>
<dbReference type="RefSeq" id="WP_264396527.1">
    <property type="nucleotide sequence ID" value="NZ_JBAMYB010000006.1"/>
</dbReference>
<dbReference type="Pfam" id="PF26107">
    <property type="entry name" value="BrxR_CTD"/>
    <property type="match status" value="1"/>
</dbReference>
<sequence>MNIATTLDGLVEAQFCPALEAHPRRPSEQRLEFIEFKCFWEGGIRRADITNRFNVSVPQASNDLSLYQGLEPENIRYDTREKRYVPTASFTPRFFKPSAERYLAQLKMIADRVIGIDDTWIGHPPPIDALPIPFRSVQPDVFKSLLGAIRAKLSIEIFYQSMSKSRPDAVWRRVTPRAFGNDGLRWHVRAFCHLDLAYKDLILSRCENVRNYEVSDGFDVPDREWETFFEVVLRPNPDLSASQQRTVALDYAMDNGRAHISVRRALLYYFQKRLRLDIDTDRPAERPVVVENWDDFRAAMLEDKNRSSIAS</sequence>
<protein>
    <submittedName>
        <fullName evidence="3">WYL domain-containing protein</fullName>
    </submittedName>
</protein>
<dbReference type="Proteomes" id="UP001531129">
    <property type="component" value="Unassembled WGS sequence"/>
</dbReference>
<dbReference type="InterPro" id="IPR059020">
    <property type="entry name" value="CapW_CTD"/>
</dbReference>
<dbReference type="InterPro" id="IPR016634">
    <property type="entry name" value="CapW-like"/>
</dbReference>
<gene>
    <name evidence="3" type="ORF">V8Q02_13380</name>
</gene>
<comment type="caution">
    <text evidence="3">The sequence shown here is derived from an EMBL/GenBank/DDBJ whole genome shotgun (WGS) entry which is preliminary data.</text>
</comment>
<reference evidence="3 4" key="1">
    <citation type="submission" date="2024-01" db="EMBL/GenBank/DDBJ databases">
        <title>Draft genome sequences of three bacterial strains isolated from Acacia saligna represent a potential new species within the genus Rhizobium.</title>
        <authorList>
            <person name="Tambong J.T."/>
            <person name="Mnasri B."/>
        </authorList>
    </citation>
    <scope>NUCLEOTIDE SEQUENCE [LARGE SCALE GENOMIC DNA]</scope>
    <source>
        <strain evidence="3 4">1AS12I</strain>
    </source>
</reference>
<feature type="domain" description="DNA-binding transcriptional repressor CapW C-terminal dimerisation" evidence="1">
    <location>
        <begin position="229"/>
        <end position="295"/>
    </location>
</feature>
<accession>A0ABU8CJC1</accession>
<evidence type="ECO:0000259" key="2">
    <source>
        <dbReference type="Pfam" id="PF26109"/>
    </source>
</evidence>
<evidence type="ECO:0000313" key="3">
    <source>
        <dbReference type="EMBL" id="MEI1248981.1"/>
    </source>
</evidence>
<evidence type="ECO:0000313" key="4">
    <source>
        <dbReference type="Proteomes" id="UP001531129"/>
    </source>
</evidence>
<evidence type="ECO:0000259" key="1">
    <source>
        <dbReference type="Pfam" id="PF26107"/>
    </source>
</evidence>
<dbReference type="PIRSF" id="PIRSF015558">
    <property type="entry name" value="Txn_reg_DeoR_prd"/>
    <property type="match status" value="1"/>
</dbReference>
<name>A0ABU8CJC1_9HYPH</name>
<organism evidence="3 4">
    <name type="scientific">Rhizobium aouanii</name>
    <dbReference type="NCBI Taxonomy" id="3118145"/>
    <lineage>
        <taxon>Bacteria</taxon>
        <taxon>Pseudomonadati</taxon>
        <taxon>Pseudomonadota</taxon>
        <taxon>Alphaproteobacteria</taxon>
        <taxon>Hyphomicrobiales</taxon>
        <taxon>Rhizobiaceae</taxon>
        <taxon>Rhizobium/Agrobacterium group</taxon>
        <taxon>Rhizobium</taxon>
    </lineage>
</organism>
<dbReference type="InterPro" id="IPR059019">
    <property type="entry name" value="WHD_CapW"/>
</dbReference>
<dbReference type="Pfam" id="PF26109">
    <property type="entry name" value="WHD_BrxR"/>
    <property type="match status" value="1"/>
</dbReference>
<dbReference type="PROSITE" id="PS52050">
    <property type="entry name" value="WYL"/>
    <property type="match status" value="1"/>
</dbReference>
<feature type="domain" description="DNA-binding transcriptional repressor CapW winged helix-turn-helix" evidence="2">
    <location>
        <begin position="28"/>
        <end position="107"/>
    </location>
</feature>
<dbReference type="EMBL" id="JBAMYC010000006">
    <property type="protein sequence ID" value="MEI1248981.1"/>
    <property type="molecule type" value="Genomic_DNA"/>
</dbReference>